<dbReference type="SMART" id="SM00905">
    <property type="entry name" value="FolB"/>
    <property type="match status" value="1"/>
</dbReference>
<evidence type="ECO:0000256" key="6">
    <source>
        <dbReference type="ARBA" id="ARBA00023235"/>
    </source>
</evidence>
<dbReference type="Gene3D" id="3.30.1130.10">
    <property type="match status" value="1"/>
</dbReference>
<dbReference type="InterPro" id="IPR006156">
    <property type="entry name" value="Dihydroneopterin_aldolase"/>
</dbReference>
<dbReference type="OrthoDB" id="9810587at2"/>
<organism evidence="10 11">
    <name type="scientific">Candidatus Contendobacter odensis Run_B_J11</name>
    <dbReference type="NCBI Taxonomy" id="1400861"/>
    <lineage>
        <taxon>Bacteria</taxon>
        <taxon>Pseudomonadati</taxon>
        <taxon>Pseudomonadota</taxon>
        <taxon>Gammaproteobacteria</taxon>
        <taxon>Candidatus Competibacteraceae</taxon>
        <taxon>Candidatus Contendibacter</taxon>
    </lineage>
</organism>
<dbReference type="CDD" id="cd00534">
    <property type="entry name" value="DHNA_DHNTPE"/>
    <property type="match status" value="1"/>
</dbReference>
<dbReference type="EMBL" id="CBTK010000047">
    <property type="protein sequence ID" value="CDH44000.1"/>
    <property type="molecule type" value="Genomic_DNA"/>
</dbReference>
<dbReference type="Proteomes" id="UP000019184">
    <property type="component" value="Unassembled WGS sequence"/>
</dbReference>
<dbReference type="NCBIfam" id="TIGR00525">
    <property type="entry name" value="folB"/>
    <property type="match status" value="1"/>
</dbReference>
<dbReference type="SUPFAM" id="SSF55620">
    <property type="entry name" value="Tetrahydrobiopterin biosynthesis enzymes-like"/>
    <property type="match status" value="1"/>
</dbReference>
<reference evidence="10 11" key="1">
    <citation type="journal article" date="2014" name="ISME J.">
        <title>Candidatus Competibacter-lineage genomes retrieved from metagenomes reveal functional metabolic diversity.</title>
        <authorList>
            <person name="McIlroy S.J."/>
            <person name="Albertsen M."/>
            <person name="Andresen E.K."/>
            <person name="Saunders A.M."/>
            <person name="Kristiansen R."/>
            <person name="Stokholm-Bjerregaard M."/>
            <person name="Nielsen K.L."/>
            <person name="Nielsen P.H."/>
        </authorList>
    </citation>
    <scope>NUCLEOTIDE SEQUENCE [LARGE SCALE GENOMIC DNA]</scope>
    <source>
        <strain evidence="10 11">Run_B_J11</strain>
    </source>
</reference>
<comment type="pathway">
    <text evidence="3 8">Cofactor biosynthesis; tetrahydrofolate biosynthesis; 2-amino-4-hydroxy-6-hydroxymethyl-7,8-dihydropteridine diphosphate from 7,8-dihydroneopterin triphosphate: step 3/4.</text>
</comment>
<gene>
    <name evidence="10" type="primary">folB</name>
    <name evidence="10" type="ORF">BN874_1400059</name>
</gene>
<evidence type="ECO:0000313" key="10">
    <source>
        <dbReference type="EMBL" id="CDH44000.1"/>
    </source>
</evidence>
<comment type="catalytic activity">
    <reaction evidence="2 8">
        <text>7,8-dihydroneopterin = 6-hydroxymethyl-7,8-dihydropterin + glycolaldehyde</text>
        <dbReference type="Rhea" id="RHEA:10540"/>
        <dbReference type="ChEBI" id="CHEBI:17001"/>
        <dbReference type="ChEBI" id="CHEBI:17071"/>
        <dbReference type="ChEBI" id="CHEBI:44841"/>
        <dbReference type="EC" id="4.1.2.25"/>
    </reaction>
</comment>
<dbReference type="GO" id="GO:0005737">
    <property type="term" value="C:cytoplasm"/>
    <property type="evidence" value="ECO:0007669"/>
    <property type="project" value="TreeGrafter"/>
</dbReference>
<dbReference type="NCBIfam" id="TIGR00526">
    <property type="entry name" value="folB_dom"/>
    <property type="match status" value="1"/>
</dbReference>
<keyword evidence="11" id="KW-1185">Reference proteome</keyword>
<evidence type="ECO:0000256" key="8">
    <source>
        <dbReference type="RuleBase" id="RU362079"/>
    </source>
</evidence>
<keyword evidence="5 8" id="KW-0289">Folate biosynthesis</keyword>
<dbReference type="Pfam" id="PF02152">
    <property type="entry name" value="FolB"/>
    <property type="match status" value="1"/>
</dbReference>
<evidence type="ECO:0000256" key="2">
    <source>
        <dbReference type="ARBA" id="ARBA00001353"/>
    </source>
</evidence>
<accession>A0A7U7G9K8</accession>
<comment type="function">
    <text evidence="8">Catalyzes the conversion of 7,8-dihydroneopterin to 6-hydroxymethyl-7,8-dihydropterin.</text>
</comment>
<evidence type="ECO:0000256" key="4">
    <source>
        <dbReference type="ARBA" id="ARBA00005708"/>
    </source>
</evidence>
<evidence type="ECO:0000256" key="5">
    <source>
        <dbReference type="ARBA" id="ARBA00022909"/>
    </source>
</evidence>
<sequence>MDIIFIRELRIETTIGVHPWERQIRQTLILDLELGADTRPAAVTDCLDDTLNYQAVAQRVSEFAAANAFQLVETLGERIAELLRQEFGTPWLRLTVRKPGAVRSAREVGIIIERGCRD</sequence>
<evidence type="ECO:0000256" key="1">
    <source>
        <dbReference type="ARBA" id="ARBA00000693"/>
    </source>
</evidence>
<dbReference type="RefSeq" id="WP_034431094.1">
    <property type="nucleotide sequence ID" value="NZ_CBTK010000047.1"/>
</dbReference>
<dbReference type="GO" id="GO:0016853">
    <property type="term" value="F:isomerase activity"/>
    <property type="evidence" value="ECO:0007669"/>
    <property type="project" value="UniProtKB-KW"/>
</dbReference>
<dbReference type="GO" id="GO:0004150">
    <property type="term" value="F:dihydroneopterin aldolase activity"/>
    <property type="evidence" value="ECO:0007669"/>
    <property type="project" value="UniProtKB-UniRule"/>
</dbReference>
<comment type="caution">
    <text evidence="10">The sequence shown here is derived from an EMBL/GenBank/DDBJ whole genome shotgun (WGS) entry which is preliminary data.</text>
</comment>
<dbReference type="AlphaFoldDB" id="A0A7U7G9K8"/>
<dbReference type="FunFam" id="3.30.1130.10:FF:000002">
    <property type="entry name" value="7,8-dihydroneopterin aldolase"/>
    <property type="match status" value="1"/>
</dbReference>
<comment type="similarity">
    <text evidence="4 8">Belongs to the DHNA family.</text>
</comment>
<dbReference type="InterPro" id="IPR043133">
    <property type="entry name" value="GTP-CH-I_C/QueF"/>
</dbReference>
<protein>
    <recommendedName>
        <fullName evidence="8">7,8-dihydroneopterin aldolase</fullName>
        <ecNumber evidence="8">4.1.2.25</ecNumber>
    </recommendedName>
</protein>
<evidence type="ECO:0000313" key="11">
    <source>
        <dbReference type="Proteomes" id="UP000019184"/>
    </source>
</evidence>
<dbReference type="UniPathway" id="UPA00077">
    <property type="reaction ID" value="UER00154"/>
</dbReference>
<evidence type="ECO:0000256" key="7">
    <source>
        <dbReference type="ARBA" id="ARBA00023239"/>
    </source>
</evidence>
<name>A0A7U7G9K8_9GAMM</name>
<dbReference type="GO" id="GO:0046656">
    <property type="term" value="P:folic acid biosynthetic process"/>
    <property type="evidence" value="ECO:0007669"/>
    <property type="project" value="UniProtKB-UniRule"/>
</dbReference>
<dbReference type="EC" id="4.1.2.25" evidence="8"/>
<dbReference type="GO" id="GO:0046654">
    <property type="term" value="P:tetrahydrofolate biosynthetic process"/>
    <property type="evidence" value="ECO:0007669"/>
    <property type="project" value="UniProtKB-UniRule"/>
</dbReference>
<keyword evidence="7 8" id="KW-0456">Lyase</keyword>
<feature type="domain" description="Dihydroneopterin aldolase/epimerase" evidence="9">
    <location>
        <begin position="4"/>
        <end position="114"/>
    </location>
</feature>
<comment type="catalytic activity">
    <reaction evidence="1">
        <text>7,8-dihydroneopterin = 7,8-dihydromonapterin</text>
        <dbReference type="Rhea" id="RHEA:45328"/>
        <dbReference type="ChEBI" id="CHEBI:17001"/>
        <dbReference type="ChEBI" id="CHEBI:71175"/>
        <dbReference type="EC" id="5.1.99.8"/>
    </reaction>
</comment>
<keyword evidence="6" id="KW-0413">Isomerase</keyword>
<evidence type="ECO:0000259" key="9">
    <source>
        <dbReference type="SMART" id="SM00905"/>
    </source>
</evidence>
<dbReference type="InterPro" id="IPR006157">
    <property type="entry name" value="FolB_dom"/>
</dbReference>
<proteinExistence type="inferred from homology"/>
<dbReference type="PANTHER" id="PTHR42844:SF1">
    <property type="entry name" value="DIHYDRONEOPTERIN ALDOLASE 1-RELATED"/>
    <property type="match status" value="1"/>
</dbReference>
<evidence type="ECO:0000256" key="3">
    <source>
        <dbReference type="ARBA" id="ARBA00005013"/>
    </source>
</evidence>
<dbReference type="PANTHER" id="PTHR42844">
    <property type="entry name" value="DIHYDRONEOPTERIN ALDOLASE 1-RELATED"/>
    <property type="match status" value="1"/>
</dbReference>